<evidence type="ECO:0000259" key="3">
    <source>
        <dbReference type="Pfam" id="PF03067"/>
    </source>
</evidence>
<dbReference type="SUPFAM" id="SSF81296">
    <property type="entry name" value="E set domains"/>
    <property type="match status" value="1"/>
</dbReference>
<dbReference type="InterPro" id="IPR014756">
    <property type="entry name" value="Ig_E-set"/>
</dbReference>
<evidence type="ECO:0000256" key="1">
    <source>
        <dbReference type="ARBA" id="ARBA00022729"/>
    </source>
</evidence>
<dbReference type="Pfam" id="PF03067">
    <property type="entry name" value="LPMO_10"/>
    <property type="match status" value="1"/>
</dbReference>
<sequence length="214" mass="23764">MSTTGLKGEKNSTAISPKHGRVITPKSRAVFLHEAGKLDLGQVNELEGGKFFPETQGGLKDPDAPDDVANGVPPRDGEIASGGHTADARAQLNEPDSVAHWQKHAVRSGQTLQITWSYSMPHKTRRWTYWITKSGWDADAQLARAQFESEPLKIYLNTYQPYWGPDANRELIPDGDTVHELNLPDRTGYHVLLAAWDVADTQNAFYQVIDLNFA</sequence>
<proteinExistence type="predicted"/>
<feature type="domain" description="Chitin-binding type-4" evidence="3">
    <location>
        <begin position="19"/>
        <end position="211"/>
    </location>
</feature>
<dbReference type="Proteomes" id="UP000067711">
    <property type="component" value="Chromosome 1"/>
</dbReference>
<organism evidence="4 5">
    <name type="scientific">Burkholderia mayonis</name>
    <dbReference type="NCBI Taxonomy" id="1385591"/>
    <lineage>
        <taxon>Bacteria</taxon>
        <taxon>Pseudomonadati</taxon>
        <taxon>Pseudomonadota</taxon>
        <taxon>Betaproteobacteria</taxon>
        <taxon>Burkholderiales</taxon>
        <taxon>Burkholderiaceae</taxon>
        <taxon>Burkholderia</taxon>
        <taxon>pseudomallei group</taxon>
    </lineage>
</organism>
<keyword evidence="1" id="KW-0732">Signal</keyword>
<dbReference type="Gene3D" id="2.70.50.50">
    <property type="entry name" value="chitin-binding protein cbp21"/>
    <property type="match status" value="1"/>
</dbReference>
<dbReference type="EMBL" id="CP013389">
    <property type="protein sequence ID" value="AOJ08427.1"/>
    <property type="molecule type" value="Genomic_DNA"/>
</dbReference>
<dbReference type="InterPro" id="IPR004302">
    <property type="entry name" value="Cellulose/chitin-bd_N"/>
</dbReference>
<feature type="region of interest" description="Disordered" evidence="2">
    <location>
        <begin position="1"/>
        <end position="21"/>
    </location>
</feature>
<gene>
    <name evidence="4" type="ORF">WS71_13310</name>
</gene>
<accession>A0A1B4FXL3</accession>
<dbReference type="InterPro" id="IPR051024">
    <property type="entry name" value="GlcNAc_Chitin_IntDeg"/>
</dbReference>
<protein>
    <submittedName>
        <fullName evidence="4">Chitin-binding protein</fullName>
    </submittedName>
</protein>
<evidence type="ECO:0000256" key="2">
    <source>
        <dbReference type="SAM" id="MobiDB-lite"/>
    </source>
</evidence>
<dbReference type="AlphaFoldDB" id="A0A1B4FXL3"/>
<feature type="compositionally biased region" description="Polar residues" evidence="2">
    <location>
        <begin position="1"/>
        <end position="15"/>
    </location>
</feature>
<dbReference type="PANTHER" id="PTHR34823:SF1">
    <property type="entry name" value="CHITIN-BINDING TYPE-4 DOMAIN-CONTAINING PROTEIN"/>
    <property type="match status" value="1"/>
</dbReference>
<evidence type="ECO:0000313" key="5">
    <source>
        <dbReference type="Proteomes" id="UP000067711"/>
    </source>
</evidence>
<reference evidence="4 5" key="1">
    <citation type="submission" date="2015-12" db="EMBL/GenBank/DDBJ databases">
        <title>Diversity of Burkholderia near neighbor genomes.</title>
        <authorList>
            <person name="Sahl J."/>
            <person name="Wagner D."/>
            <person name="Keim P."/>
        </authorList>
    </citation>
    <scope>NUCLEOTIDE SEQUENCE [LARGE SCALE GENOMIC DNA]</scope>
    <source>
        <strain evidence="4 5">BDU8</strain>
    </source>
</reference>
<dbReference type="CDD" id="cd21177">
    <property type="entry name" value="LPMO_AA10"/>
    <property type="match status" value="1"/>
</dbReference>
<dbReference type="PANTHER" id="PTHR34823">
    <property type="entry name" value="GLCNAC-BINDING PROTEIN A"/>
    <property type="match status" value="1"/>
</dbReference>
<name>A0A1B4FXL3_9BURK</name>
<evidence type="ECO:0000313" key="4">
    <source>
        <dbReference type="EMBL" id="AOJ08427.1"/>
    </source>
</evidence>